<dbReference type="InterPro" id="IPR007230">
    <property type="entry name" value="Nup98_auto-Pept-S59_dom"/>
</dbReference>
<dbReference type="GO" id="GO:0051028">
    <property type="term" value="P:mRNA transport"/>
    <property type="evidence" value="ECO:0007669"/>
    <property type="project" value="UniProtKB-KW"/>
</dbReference>
<evidence type="ECO:0000256" key="3">
    <source>
        <dbReference type="ARBA" id="ARBA00022448"/>
    </source>
</evidence>
<dbReference type="InterPro" id="IPR009053">
    <property type="entry name" value="Prefoldin"/>
</dbReference>
<dbReference type="GO" id="GO:0044614">
    <property type="term" value="C:nuclear pore cytoplasmic filaments"/>
    <property type="evidence" value="ECO:0007669"/>
    <property type="project" value="TreeGrafter"/>
</dbReference>
<dbReference type="GO" id="GO:0009409">
    <property type="term" value="P:response to cold"/>
    <property type="evidence" value="ECO:0007669"/>
    <property type="project" value="UniProtKB-ARBA"/>
</dbReference>
<reference evidence="14 15" key="1">
    <citation type="journal article" date="2018" name="Cell">
        <title>The Chara Genome: Secondary Complexity and Implications for Plant Terrestrialization.</title>
        <authorList>
            <person name="Nishiyama T."/>
            <person name="Sakayama H."/>
            <person name="Vries J.D."/>
            <person name="Buschmann H."/>
            <person name="Saint-Marcoux D."/>
            <person name="Ullrich K.K."/>
            <person name="Haas F.B."/>
            <person name="Vanderstraeten L."/>
            <person name="Becker D."/>
            <person name="Lang D."/>
            <person name="Vosolsobe S."/>
            <person name="Rombauts S."/>
            <person name="Wilhelmsson P.K.I."/>
            <person name="Janitza P."/>
            <person name="Kern R."/>
            <person name="Heyl A."/>
            <person name="Rumpler F."/>
            <person name="Villalobos L.I.A.C."/>
            <person name="Clay J.M."/>
            <person name="Skokan R."/>
            <person name="Toyoda A."/>
            <person name="Suzuki Y."/>
            <person name="Kagoshima H."/>
            <person name="Schijlen E."/>
            <person name="Tajeshwar N."/>
            <person name="Catarino B."/>
            <person name="Hetherington A.J."/>
            <person name="Saltykova A."/>
            <person name="Bonnot C."/>
            <person name="Breuninger H."/>
            <person name="Symeonidi A."/>
            <person name="Radhakrishnan G.V."/>
            <person name="Van Nieuwerburgh F."/>
            <person name="Deforce D."/>
            <person name="Chang C."/>
            <person name="Karol K.G."/>
            <person name="Hedrich R."/>
            <person name="Ulvskov P."/>
            <person name="Glockner G."/>
            <person name="Delwiche C.F."/>
            <person name="Petrasek J."/>
            <person name="Van de Peer Y."/>
            <person name="Friml J."/>
            <person name="Beilby M."/>
            <person name="Dolan L."/>
            <person name="Kohara Y."/>
            <person name="Sugano S."/>
            <person name="Fujiyama A."/>
            <person name="Delaux P.-M."/>
            <person name="Quint M."/>
            <person name="TheiBen G."/>
            <person name="Hagemann M."/>
            <person name="Harholt J."/>
            <person name="Dunand C."/>
            <person name="Zachgo S."/>
            <person name="Langdale J."/>
            <person name="Maumus F."/>
            <person name="Straeten D.V.D."/>
            <person name="Gould S.B."/>
            <person name="Rensing S.A."/>
        </authorList>
    </citation>
    <scope>NUCLEOTIDE SEQUENCE [LARGE SCALE GENOMIC DNA]</scope>
    <source>
        <strain evidence="14 15">S276</strain>
    </source>
</reference>
<keyword evidence="4" id="KW-0509">mRNA transport</keyword>
<keyword evidence="5" id="KW-0653">Protein transport</keyword>
<dbReference type="GO" id="GO:0003723">
    <property type="term" value="F:RNA binding"/>
    <property type="evidence" value="ECO:0007669"/>
    <property type="project" value="TreeGrafter"/>
</dbReference>
<feature type="region of interest" description="Disordered" evidence="12">
    <location>
        <begin position="516"/>
        <end position="540"/>
    </location>
</feature>
<dbReference type="GO" id="GO:0017056">
    <property type="term" value="F:structural constituent of nuclear pore"/>
    <property type="evidence" value="ECO:0007669"/>
    <property type="project" value="InterPro"/>
</dbReference>
<keyword evidence="3" id="KW-0813">Transport</keyword>
<dbReference type="OMA" id="WAENASE"/>
<dbReference type="GO" id="GO:0006405">
    <property type="term" value="P:RNA export from nucleus"/>
    <property type="evidence" value="ECO:0007669"/>
    <property type="project" value="TreeGrafter"/>
</dbReference>
<dbReference type="PANTHER" id="PTHR23198">
    <property type="entry name" value="NUCLEOPORIN"/>
    <property type="match status" value="1"/>
</dbReference>
<evidence type="ECO:0000256" key="1">
    <source>
        <dbReference type="ARBA" id="ARBA00004567"/>
    </source>
</evidence>
<dbReference type="Pfam" id="PF04096">
    <property type="entry name" value="Nucleoporin2"/>
    <property type="match status" value="1"/>
</dbReference>
<evidence type="ECO:0000256" key="7">
    <source>
        <dbReference type="ARBA" id="ARBA00023132"/>
    </source>
</evidence>
<comment type="similarity">
    <text evidence="2">Belongs to the nucleoporin GLFG family.</text>
</comment>
<comment type="subcellular location">
    <subcellularLocation>
        <location evidence="1">Nucleus</location>
        <location evidence="1">Nuclear pore complex</location>
    </subcellularLocation>
</comment>
<evidence type="ECO:0000256" key="9">
    <source>
        <dbReference type="ARBA" id="ARBA00065263"/>
    </source>
</evidence>
<organism evidence="14 15">
    <name type="scientific">Chara braunii</name>
    <name type="common">Braun's stonewort</name>
    <dbReference type="NCBI Taxonomy" id="69332"/>
    <lineage>
        <taxon>Eukaryota</taxon>
        <taxon>Viridiplantae</taxon>
        <taxon>Streptophyta</taxon>
        <taxon>Charophyceae</taxon>
        <taxon>Charales</taxon>
        <taxon>Characeae</taxon>
        <taxon>Chara</taxon>
    </lineage>
</organism>
<protein>
    <recommendedName>
        <fullName evidence="10">Nucleoporin autopeptidase</fullName>
    </recommendedName>
</protein>
<evidence type="ECO:0000256" key="5">
    <source>
        <dbReference type="ARBA" id="ARBA00022927"/>
    </source>
</evidence>
<dbReference type="EMBL" id="BFEA01000220">
    <property type="protein sequence ID" value="GBG75208.1"/>
    <property type="molecule type" value="Genomic_DNA"/>
</dbReference>
<evidence type="ECO:0000259" key="13">
    <source>
        <dbReference type="PROSITE" id="PS51434"/>
    </source>
</evidence>
<dbReference type="FunFam" id="3.30.1610.10:FF:000002">
    <property type="entry name" value="nuclear pore complex protein NUP98A"/>
    <property type="match status" value="1"/>
</dbReference>
<feature type="compositionally biased region" description="Polar residues" evidence="12">
    <location>
        <begin position="531"/>
        <end position="540"/>
    </location>
</feature>
<feature type="region of interest" description="Disordered" evidence="12">
    <location>
        <begin position="856"/>
        <end position="878"/>
    </location>
</feature>
<sequence>MASAQGEMVIDLNHLSCDQLRQAKDQLDQELNVLNDSLAQIRSIISQFEGAGKALEKLAQQTEGKPVLVPLASSLYVPGSLTNVGKVLVDVGTGYYIEKSVDDGVNYCQRKAAFMKQNHDKVVDVIGKKQSAVEQVALTFQAKLAASARETTQRKAITMFGASSNPFGGQSSSSPLGISSSSSAFATSTAANPFAQAANPFAAKPFGPTSGQTSGQSTLFGGTSTGVFGAASQPAFGATTPAFGSSMPAFGYSTPAVGSSTPTFGSSTPAFGSSTPAFGSSTPAFGSSMPAFGSSAPAFGSSAPALTSSTPAFGPSTPAFGSSMPAFGSSTPAFGSSMPAFGSTPASPYGTANAFGQQKPGTLFGGLGASTGQPNQFGSTTFGQTQASQPAFGTTATPAFGTSGPAFGAATAPAFGSSSTPLFGATTTAAFGVGTSSTPAFGAGQTSASTSAFGATAFGTAGGFGQQQQRGSRTIPYQATNDPDSPAGQPGKFMSISAMPAYKNKSDEELRWEDYQQNDKGGPAPPGQAARPTSSILGTPAQSNPFGSVTNIGSTMPNPTPFGTAPSSNPSTLAFGSSTTPVLGATSSSAFGSTSSASLFGSNISGFGTGGQQSSPAFALQPVFHSAPASTLGFSTTNLFGATSGSALGSNMFGPTNSCFGTSGGVSGPAASSTPLFGRPLFPAASPSFATSSTPASTNIFANTSPVFSFNQTTGSSGLIMPTPSSSPSLPGGFSSQATNASFSFNTQPQATAGFLGSTTQLLFQQPAQQLQQSQQAGMLGQQMGAVLPPVASPFGYMPALPQVNLGKSRITTPTSGHAGIASMPVLEKPTQSHGTSLLTPRHITPRSRVRMHARRYQPQSGSPRVSFLGDGDDIPSPPRADMQFVPRENPRALFIRQPDQSTSLGTPSRMAGLRSRAVATPAANDVSNLALVEYDAEEAHTRAGVPCANGLGHTQVDLQSCGQGVIGEKGGDGTSAVPKHGLGANDEINGNGYAPLFGGGRGEAASSSRGDSGIDIEALLPKLRDPEYYTEPKAQELAAKERANPGYMSCVKDFVVGRRGYGSLKFLGETDVRGLDLEGIVQLNNCEVLVYMDESQKPAVGKGLNKPAEVTLLNVKCIDKKSGQVLQGPDVEKFERKLKRKTEQQGAEFVKYDASKGEWVFRVEHFSRYGLGSSSNVDDVDAGLSSM</sequence>
<dbReference type="InterPro" id="IPR004127">
    <property type="entry name" value="Prefoldin_subunit_alpha"/>
</dbReference>
<evidence type="ECO:0000313" key="14">
    <source>
        <dbReference type="EMBL" id="GBG75208.1"/>
    </source>
</evidence>
<dbReference type="GO" id="GO:0000973">
    <property type="term" value="P:post-transcriptional tethering of RNA polymerase II gene DNA at nuclear periphery"/>
    <property type="evidence" value="ECO:0007669"/>
    <property type="project" value="TreeGrafter"/>
</dbReference>
<dbReference type="Proteomes" id="UP000265515">
    <property type="component" value="Unassembled WGS sequence"/>
</dbReference>
<keyword evidence="15" id="KW-1185">Reference proteome</keyword>
<dbReference type="PROSITE" id="PS51434">
    <property type="entry name" value="NUP_C"/>
    <property type="match status" value="1"/>
</dbReference>
<dbReference type="SUPFAM" id="SSF82215">
    <property type="entry name" value="C-terminal autoproteolytic domain of nucleoporin nup98"/>
    <property type="match status" value="1"/>
</dbReference>
<feature type="domain" description="Peptidase S59" evidence="13">
    <location>
        <begin position="1026"/>
        <end position="1167"/>
    </location>
</feature>
<dbReference type="InterPro" id="IPR011049">
    <property type="entry name" value="Serralysin-like_metalloprot_C"/>
</dbReference>
<dbReference type="SUPFAM" id="SSF46579">
    <property type="entry name" value="Prefoldin"/>
    <property type="match status" value="1"/>
</dbReference>
<dbReference type="AlphaFoldDB" id="A0A388KYV9"/>
<dbReference type="Gene3D" id="1.10.10.2360">
    <property type="match status" value="1"/>
</dbReference>
<keyword evidence="8" id="KW-0539">Nucleus</keyword>
<evidence type="ECO:0000256" key="2">
    <source>
        <dbReference type="ARBA" id="ARBA00008926"/>
    </source>
</evidence>
<dbReference type="GO" id="GO:0006606">
    <property type="term" value="P:protein import into nucleus"/>
    <property type="evidence" value="ECO:0007669"/>
    <property type="project" value="TreeGrafter"/>
</dbReference>
<comment type="caution">
    <text evidence="14">The sequence shown here is derived from an EMBL/GenBank/DDBJ whole genome shotgun (WGS) entry which is preliminary data.</text>
</comment>
<evidence type="ECO:0000256" key="11">
    <source>
        <dbReference type="SAM" id="Coils"/>
    </source>
</evidence>
<keyword evidence="6" id="KW-0811">Translocation</keyword>
<dbReference type="FunFam" id="1.10.10.2360:FF:000001">
    <property type="entry name" value="Nuclear pore complex protein Nup98-Nup96"/>
    <property type="match status" value="1"/>
</dbReference>
<proteinExistence type="inferred from homology"/>
<dbReference type="InterPro" id="IPR037665">
    <property type="entry name" value="Nucleoporin_S59-like"/>
</dbReference>
<dbReference type="Gene3D" id="1.10.287.370">
    <property type="match status" value="1"/>
</dbReference>
<evidence type="ECO:0000256" key="8">
    <source>
        <dbReference type="ARBA" id="ARBA00023242"/>
    </source>
</evidence>
<dbReference type="STRING" id="69332.A0A388KYV9"/>
<name>A0A388KYV9_CHABU</name>
<dbReference type="GO" id="GO:0006457">
    <property type="term" value="P:protein folding"/>
    <property type="evidence" value="ECO:0007669"/>
    <property type="project" value="UniProtKB-ARBA"/>
</dbReference>
<evidence type="ECO:0000256" key="10">
    <source>
        <dbReference type="ARBA" id="ARBA00082956"/>
    </source>
</evidence>
<dbReference type="Gramene" id="GBG75208">
    <property type="protein sequence ID" value="GBG75208"/>
    <property type="gene ID" value="CBR_g19844"/>
</dbReference>
<accession>A0A388KYV9</accession>
<evidence type="ECO:0000313" key="15">
    <source>
        <dbReference type="Proteomes" id="UP000265515"/>
    </source>
</evidence>
<dbReference type="Gene3D" id="2.150.10.10">
    <property type="entry name" value="Serralysin-like metalloprotease, C-terminal"/>
    <property type="match status" value="1"/>
</dbReference>
<dbReference type="PANTHER" id="PTHR23198:SF6">
    <property type="entry name" value="NUCLEAR PORE COMPLEX PROTEIN NUP98-NUP96"/>
    <property type="match status" value="1"/>
</dbReference>
<dbReference type="Pfam" id="PF02996">
    <property type="entry name" value="Prefoldin"/>
    <property type="match status" value="1"/>
</dbReference>
<dbReference type="GO" id="GO:0008139">
    <property type="term" value="F:nuclear localization sequence binding"/>
    <property type="evidence" value="ECO:0007669"/>
    <property type="project" value="TreeGrafter"/>
</dbReference>
<evidence type="ECO:0000256" key="6">
    <source>
        <dbReference type="ARBA" id="ARBA00023010"/>
    </source>
</evidence>
<comment type="subunit">
    <text evidence="9">Part of the nuclear pore complex (NPC). The NPC has an eight-fold symmetrical structure comprising a central transport channel and two rings, the cytoplasmic and nuclear rings, to which eight filaments are attached. The cytoplasmic filaments have loose ends, while the nuclear filaments are joined in a distal ring, forming a nuclear basket. NPCs are highly dynamic in configuration and composition, and can be devided in 3 subcomplexes, the NUP62 subcomplex, the NUP107-160 subcomplex and the NUP93 subcomplex, containing approximately 30 different nucleoporin proteins.</text>
</comment>
<gene>
    <name evidence="14" type="ORF">CBR_g19844</name>
</gene>
<dbReference type="Gene3D" id="3.30.1610.10">
    <property type="entry name" value="Peptidase S59, nucleoporin"/>
    <property type="match status" value="1"/>
</dbReference>
<dbReference type="CDD" id="cd23157">
    <property type="entry name" value="Prefoldin_5"/>
    <property type="match status" value="1"/>
</dbReference>
<dbReference type="Pfam" id="PF21240">
    <property type="entry name" value="Nup98_GLEBS"/>
    <property type="match status" value="1"/>
</dbReference>
<keyword evidence="11" id="KW-0175">Coiled coil</keyword>
<dbReference type="GO" id="GO:0034398">
    <property type="term" value="P:telomere tethering at nuclear periphery"/>
    <property type="evidence" value="ECO:0007669"/>
    <property type="project" value="TreeGrafter"/>
</dbReference>
<dbReference type="InterPro" id="IPR036903">
    <property type="entry name" value="Nup98_auto-Pept-S59_dom_sf"/>
</dbReference>
<evidence type="ECO:0000256" key="4">
    <source>
        <dbReference type="ARBA" id="ARBA00022816"/>
    </source>
</evidence>
<keyword evidence="7" id="KW-0906">Nuclear pore complex</keyword>
<evidence type="ECO:0000256" key="12">
    <source>
        <dbReference type="SAM" id="MobiDB-lite"/>
    </source>
</evidence>
<dbReference type="OrthoDB" id="10267474at2759"/>
<dbReference type="NCBIfam" id="TIGR00293">
    <property type="entry name" value="prefoldin subunit alpha"/>
    <property type="match status" value="1"/>
</dbReference>
<feature type="coiled-coil region" evidence="11">
    <location>
        <begin position="17"/>
        <end position="44"/>
    </location>
</feature>